<protein>
    <recommendedName>
        <fullName evidence="3">Response regulatory domain-containing protein</fullName>
    </recommendedName>
</protein>
<proteinExistence type="predicted"/>
<sequence>MLLVEDDRAIRDTLRELLEDEGYRVQWAEHGLDALKQLRAGLRAGQRPRLILLDLMMPVMNGWEFREAQRRDPALSQIPVIVLSADDPLREKVVGMSVAGWFSKPFAISALLEAIHRCAGAAPPQRALAR</sequence>
<accession>A0A7I9VIG8</accession>
<name>A0A7I9VIG8_9BACT</name>
<keyword evidence="5" id="KW-1185">Reference proteome</keyword>
<dbReference type="AlphaFoldDB" id="A0A7I9VIG8"/>
<dbReference type="PANTHER" id="PTHR44591:SF3">
    <property type="entry name" value="RESPONSE REGULATORY DOMAIN-CONTAINING PROTEIN"/>
    <property type="match status" value="1"/>
</dbReference>
<dbReference type="Pfam" id="PF00072">
    <property type="entry name" value="Response_reg"/>
    <property type="match status" value="1"/>
</dbReference>
<dbReference type="EMBL" id="BJTG01000001">
    <property type="protein sequence ID" value="GEJ55807.1"/>
    <property type="molecule type" value="Genomic_DNA"/>
</dbReference>
<evidence type="ECO:0000256" key="2">
    <source>
        <dbReference type="PROSITE-ProRule" id="PRU00169"/>
    </source>
</evidence>
<reference evidence="5" key="1">
    <citation type="journal article" date="2020" name="Appl. Environ. Microbiol.">
        <title>Diazotrophic Anaeromyxobacter Isolates from Soils.</title>
        <authorList>
            <person name="Masuda Y."/>
            <person name="Yamanaka H."/>
            <person name="Xu Z.X."/>
            <person name="Shiratori Y."/>
            <person name="Aono T."/>
            <person name="Amachi S."/>
            <person name="Senoo K."/>
            <person name="Itoh H."/>
        </authorList>
    </citation>
    <scope>NUCLEOTIDE SEQUENCE [LARGE SCALE GENOMIC DNA]</scope>
    <source>
        <strain evidence="5">R267</strain>
    </source>
</reference>
<gene>
    <name evidence="4" type="ORF">AMYX_05480</name>
</gene>
<feature type="modified residue" description="4-aspartylphosphate" evidence="2">
    <location>
        <position position="54"/>
    </location>
</feature>
<keyword evidence="1 2" id="KW-0597">Phosphoprotein</keyword>
<organism evidence="4 5">
    <name type="scientific">Anaeromyxobacter diazotrophicus</name>
    <dbReference type="NCBI Taxonomy" id="2590199"/>
    <lineage>
        <taxon>Bacteria</taxon>
        <taxon>Pseudomonadati</taxon>
        <taxon>Myxococcota</taxon>
        <taxon>Myxococcia</taxon>
        <taxon>Myxococcales</taxon>
        <taxon>Cystobacterineae</taxon>
        <taxon>Anaeromyxobacteraceae</taxon>
        <taxon>Anaeromyxobacter</taxon>
    </lineage>
</organism>
<feature type="domain" description="Response regulatory" evidence="3">
    <location>
        <begin position="1"/>
        <end position="119"/>
    </location>
</feature>
<evidence type="ECO:0000313" key="4">
    <source>
        <dbReference type="EMBL" id="GEJ55807.1"/>
    </source>
</evidence>
<dbReference type="Proteomes" id="UP000503640">
    <property type="component" value="Unassembled WGS sequence"/>
</dbReference>
<dbReference type="SUPFAM" id="SSF52172">
    <property type="entry name" value="CheY-like"/>
    <property type="match status" value="1"/>
</dbReference>
<dbReference type="SMART" id="SM00448">
    <property type="entry name" value="REC"/>
    <property type="match status" value="1"/>
</dbReference>
<dbReference type="InterPro" id="IPR011006">
    <property type="entry name" value="CheY-like_superfamily"/>
</dbReference>
<dbReference type="InterPro" id="IPR050595">
    <property type="entry name" value="Bact_response_regulator"/>
</dbReference>
<dbReference type="Gene3D" id="3.40.50.2300">
    <property type="match status" value="1"/>
</dbReference>
<evidence type="ECO:0000259" key="3">
    <source>
        <dbReference type="PROSITE" id="PS50110"/>
    </source>
</evidence>
<comment type="caution">
    <text evidence="4">The sequence shown here is derived from an EMBL/GenBank/DDBJ whole genome shotgun (WGS) entry which is preliminary data.</text>
</comment>
<dbReference type="GO" id="GO:0000160">
    <property type="term" value="P:phosphorelay signal transduction system"/>
    <property type="evidence" value="ECO:0007669"/>
    <property type="project" value="InterPro"/>
</dbReference>
<dbReference type="PANTHER" id="PTHR44591">
    <property type="entry name" value="STRESS RESPONSE REGULATOR PROTEIN 1"/>
    <property type="match status" value="1"/>
</dbReference>
<dbReference type="CDD" id="cd17574">
    <property type="entry name" value="REC_OmpR"/>
    <property type="match status" value="1"/>
</dbReference>
<evidence type="ECO:0000313" key="5">
    <source>
        <dbReference type="Proteomes" id="UP000503640"/>
    </source>
</evidence>
<dbReference type="PROSITE" id="PS50110">
    <property type="entry name" value="RESPONSE_REGULATORY"/>
    <property type="match status" value="1"/>
</dbReference>
<evidence type="ECO:0000256" key="1">
    <source>
        <dbReference type="ARBA" id="ARBA00022553"/>
    </source>
</evidence>
<dbReference type="InterPro" id="IPR001789">
    <property type="entry name" value="Sig_transdc_resp-reg_receiver"/>
</dbReference>